<dbReference type="CDD" id="cd01647">
    <property type="entry name" value="RT_LTR"/>
    <property type="match status" value="1"/>
</dbReference>
<dbReference type="Pfam" id="PF00078">
    <property type="entry name" value="RVT_1"/>
    <property type="match status" value="1"/>
</dbReference>
<dbReference type="InterPro" id="IPR005162">
    <property type="entry name" value="Retrotrans_gag_dom"/>
</dbReference>
<protein>
    <submittedName>
        <fullName evidence="4">RNA-directed DNA polymerase-like protein</fullName>
    </submittedName>
</protein>
<feature type="compositionally biased region" description="Basic and acidic residues" evidence="1">
    <location>
        <begin position="119"/>
        <end position="135"/>
    </location>
</feature>
<dbReference type="InterPro" id="IPR032567">
    <property type="entry name" value="RTL1-rel"/>
</dbReference>
<dbReference type="AlphaFoldDB" id="A0A6A2XJC5"/>
<proteinExistence type="predicted"/>
<dbReference type="InterPro" id="IPR000477">
    <property type="entry name" value="RT_dom"/>
</dbReference>
<gene>
    <name evidence="4" type="ORF">F3Y22_tig00116971pilonHSYRG00814</name>
</gene>
<dbReference type="Pfam" id="PF03732">
    <property type="entry name" value="Retrotrans_gag"/>
    <property type="match status" value="1"/>
</dbReference>
<feature type="domain" description="Retrotransposon gag" evidence="3">
    <location>
        <begin position="234"/>
        <end position="328"/>
    </location>
</feature>
<dbReference type="Proteomes" id="UP000436088">
    <property type="component" value="Unassembled WGS sequence"/>
</dbReference>
<dbReference type="GO" id="GO:0003964">
    <property type="term" value="F:RNA-directed DNA polymerase activity"/>
    <property type="evidence" value="ECO:0007669"/>
    <property type="project" value="UniProtKB-KW"/>
</dbReference>
<evidence type="ECO:0000313" key="4">
    <source>
        <dbReference type="EMBL" id="KAE8658569.1"/>
    </source>
</evidence>
<dbReference type="InterPro" id="IPR043502">
    <property type="entry name" value="DNA/RNA_pol_sf"/>
</dbReference>
<feature type="domain" description="Reverse transcriptase" evidence="2">
    <location>
        <begin position="583"/>
        <end position="677"/>
    </location>
</feature>
<feature type="region of interest" description="Disordered" evidence="1">
    <location>
        <begin position="113"/>
        <end position="151"/>
    </location>
</feature>
<dbReference type="FunFam" id="1.10.8.60:FF:000030">
    <property type="entry name" value="replication factor C subunit 3"/>
    <property type="match status" value="1"/>
</dbReference>
<dbReference type="EMBL" id="VEPZ02001744">
    <property type="protein sequence ID" value="KAE8658569.1"/>
    <property type="molecule type" value="Genomic_DNA"/>
</dbReference>
<evidence type="ECO:0000313" key="5">
    <source>
        <dbReference type="Proteomes" id="UP000436088"/>
    </source>
</evidence>
<dbReference type="Gene3D" id="1.20.272.10">
    <property type="match status" value="1"/>
</dbReference>
<sequence length="677" mass="77094">MEVLVQIARKEEFDLSMDFATKIAAKSKQNLRKAIMALEACKAHNYPFADDQPIPLGWEDVLIELASEILADPSRKRLFITQGKLQKLLMDFVHPKLILQSYDLVDSHHKPKSRVSYKMSEHGSSRSKARDDRPAESNNSPALSRQSEDHAPFGVHVSDQNVFFRTLDAVLAHFQPSVTSTPRMNIAKELKGLGAPEFRGEAEEGPVTVNLWLNDVKIMLEGLHCSDPEKLDGIVSLLRGQARIWWTNVTLRMPGDQVTWSLFLEEFKHKYIGYQFIRHMKQEFMNFKQWNRTVYEYECEFNKLSRFAAELIPTENGVCDWFVEGLRPRLKEMLIVLNLSLFQEVVNRAKALERAQNERGRDVSSRPQARSELVASSARGSNQMRGRQTQSVGSGAGKSNPSQVRQYIFVRDCPMLAGESAQPERYASATQRGTESTSSEVIVTNPLGCSARVNMVCRGCPIQIQRIEFPTSMMELPFDEFEGCQGFIASVLDVRAKEKEIEEIPIVREFSNVFPVELQGLPPNREVEFQIEVMSGTAPIAMSPYKMALKELQELKIQLQALLDKGFIRPSVSPWGAPVLFFKKKDGSMRLCIDYMQLNKVTIKNKYPIPRIDDLFDQLKGVSVFSKIDLRSGYHQLKIQDKDIPKTAFRMRYGHYEFIMMPFGVTNAPAAFMDLMN</sequence>
<dbReference type="Gene3D" id="3.10.10.10">
    <property type="entry name" value="HIV Type 1 Reverse Transcriptase, subunit A, domain 1"/>
    <property type="match status" value="1"/>
</dbReference>
<name>A0A6A2XJC5_HIBSY</name>
<organism evidence="4 5">
    <name type="scientific">Hibiscus syriacus</name>
    <name type="common">Rose of Sharon</name>
    <dbReference type="NCBI Taxonomy" id="106335"/>
    <lineage>
        <taxon>Eukaryota</taxon>
        <taxon>Viridiplantae</taxon>
        <taxon>Streptophyta</taxon>
        <taxon>Embryophyta</taxon>
        <taxon>Tracheophyta</taxon>
        <taxon>Spermatophyta</taxon>
        <taxon>Magnoliopsida</taxon>
        <taxon>eudicotyledons</taxon>
        <taxon>Gunneridae</taxon>
        <taxon>Pentapetalae</taxon>
        <taxon>rosids</taxon>
        <taxon>malvids</taxon>
        <taxon>Malvales</taxon>
        <taxon>Malvaceae</taxon>
        <taxon>Malvoideae</taxon>
        <taxon>Hibiscus</taxon>
    </lineage>
</organism>
<dbReference type="PANTHER" id="PTHR15503:SF45">
    <property type="entry name" value="RNA-DIRECTED DNA POLYMERASE HOMOLOG"/>
    <property type="match status" value="1"/>
</dbReference>
<comment type="caution">
    <text evidence="4">The sequence shown here is derived from an EMBL/GenBank/DDBJ whole genome shotgun (WGS) entry which is preliminary data.</text>
</comment>
<feature type="compositionally biased region" description="Basic and acidic residues" evidence="1">
    <location>
        <begin position="354"/>
        <end position="364"/>
    </location>
</feature>
<dbReference type="Pfam" id="PF21960">
    <property type="entry name" value="RCF1-5-like_lid"/>
    <property type="match status" value="1"/>
</dbReference>
<dbReference type="Gene3D" id="1.10.8.60">
    <property type="match status" value="1"/>
</dbReference>
<feature type="compositionally biased region" description="Polar residues" evidence="1">
    <location>
        <begin position="378"/>
        <end position="400"/>
    </location>
</feature>
<evidence type="ECO:0000259" key="2">
    <source>
        <dbReference type="Pfam" id="PF00078"/>
    </source>
</evidence>
<reference evidence="4" key="1">
    <citation type="submission" date="2019-09" db="EMBL/GenBank/DDBJ databases">
        <title>Draft genome information of white flower Hibiscus syriacus.</title>
        <authorList>
            <person name="Kim Y.-M."/>
        </authorList>
    </citation>
    <scope>NUCLEOTIDE SEQUENCE [LARGE SCALE GENOMIC DNA]</scope>
    <source>
        <strain evidence="4">YM2019G1</strain>
    </source>
</reference>
<feature type="region of interest" description="Disordered" evidence="1">
    <location>
        <begin position="354"/>
        <end position="400"/>
    </location>
</feature>
<evidence type="ECO:0000259" key="3">
    <source>
        <dbReference type="Pfam" id="PF03732"/>
    </source>
</evidence>
<dbReference type="PANTHER" id="PTHR15503">
    <property type="entry name" value="LDOC1 RELATED"/>
    <property type="match status" value="1"/>
</dbReference>
<accession>A0A6A2XJC5</accession>
<dbReference type="SUPFAM" id="SSF56672">
    <property type="entry name" value="DNA/RNA polymerases"/>
    <property type="match status" value="1"/>
</dbReference>
<feature type="compositionally biased region" description="Polar residues" evidence="1">
    <location>
        <begin position="136"/>
        <end position="145"/>
    </location>
</feature>
<evidence type="ECO:0000256" key="1">
    <source>
        <dbReference type="SAM" id="MobiDB-lite"/>
    </source>
</evidence>
<keyword evidence="5" id="KW-1185">Reference proteome</keyword>